<name>A0A2A9EP67_9MICO</name>
<feature type="transmembrane region" description="Helical" evidence="5">
    <location>
        <begin position="156"/>
        <end position="178"/>
    </location>
</feature>
<dbReference type="AlphaFoldDB" id="A0A2A9EP67"/>
<evidence type="ECO:0000256" key="5">
    <source>
        <dbReference type="SAM" id="Phobius"/>
    </source>
</evidence>
<keyword evidence="4 5" id="KW-0472">Membrane</keyword>
<evidence type="ECO:0000256" key="3">
    <source>
        <dbReference type="ARBA" id="ARBA00022989"/>
    </source>
</evidence>
<protein>
    <submittedName>
        <fullName evidence="6">4-hydroxybenzoate polyprenyltransferase</fullName>
    </submittedName>
</protein>
<dbReference type="GO" id="GO:0016020">
    <property type="term" value="C:membrane"/>
    <property type="evidence" value="ECO:0007669"/>
    <property type="project" value="UniProtKB-SubCell"/>
</dbReference>
<dbReference type="Proteomes" id="UP000222106">
    <property type="component" value="Unassembled WGS sequence"/>
</dbReference>
<feature type="transmembrane region" description="Helical" evidence="5">
    <location>
        <begin position="225"/>
        <end position="243"/>
    </location>
</feature>
<reference evidence="6 7" key="1">
    <citation type="submission" date="2017-10" db="EMBL/GenBank/DDBJ databases">
        <title>Sequencing the genomes of 1000 actinobacteria strains.</title>
        <authorList>
            <person name="Klenk H.-P."/>
        </authorList>
    </citation>
    <scope>NUCLEOTIDE SEQUENCE [LARGE SCALE GENOMIC DNA]</scope>
    <source>
        <strain evidence="6 7">DSM 21838</strain>
    </source>
</reference>
<evidence type="ECO:0000256" key="2">
    <source>
        <dbReference type="ARBA" id="ARBA00022692"/>
    </source>
</evidence>
<evidence type="ECO:0000256" key="4">
    <source>
        <dbReference type="ARBA" id="ARBA00023136"/>
    </source>
</evidence>
<accession>A0A2A9EP67</accession>
<dbReference type="CDD" id="cd13956">
    <property type="entry name" value="PT_UbiA"/>
    <property type="match status" value="1"/>
</dbReference>
<organism evidence="6 7">
    <name type="scientific">Georgenia soli</name>
    <dbReference type="NCBI Taxonomy" id="638953"/>
    <lineage>
        <taxon>Bacteria</taxon>
        <taxon>Bacillati</taxon>
        <taxon>Actinomycetota</taxon>
        <taxon>Actinomycetes</taxon>
        <taxon>Micrococcales</taxon>
        <taxon>Bogoriellaceae</taxon>
        <taxon>Georgenia</taxon>
    </lineage>
</organism>
<dbReference type="OrthoDB" id="3212588at2"/>
<evidence type="ECO:0000313" key="6">
    <source>
        <dbReference type="EMBL" id="PFG40052.1"/>
    </source>
</evidence>
<feature type="transmembrane region" description="Helical" evidence="5">
    <location>
        <begin position="132"/>
        <end position="150"/>
    </location>
</feature>
<dbReference type="GO" id="GO:0016765">
    <property type="term" value="F:transferase activity, transferring alkyl or aryl (other than methyl) groups"/>
    <property type="evidence" value="ECO:0007669"/>
    <property type="project" value="InterPro"/>
</dbReference>
<dbReference type="InterPro" id="IPR000537">
    <property type="entry name" value="UbiA_prenyltransferase"/>
</dbReference>
<proteinExistence type="predicted"/>
<gene>
    <name evidence="6" type="ORF">ATJ97_2572</name>
</gene>
<dbReference type="Gene3D" id="1.10.357.140">
    <property type="entry name" value="UbiA prenyltransferase"/>
    <property type="match status" value="1"/>
</dbReference>
<feature type="transmembrane region" description="Helical" evidence="5">
    <location>
        <begin position="199"/>
        <end position="219"/>
    </location>
</feature>
<dbReference type="Pfam" id="PF01040">
    <property type="entry name" value="UbiA"/>
    <property type="match status" value="1"/>
</dbReference>
<dbReference type="InterPro" id="IPR044878">
    <property type="entry name" value="UbiA_sf"/>
</dbReference>
<comment type="caution">
    <text evidence="6">The sequence shown here is derived from an EMBL/GenBank/DDBJ whole genome shotgun (WGS) entry which is preliminary data.</text>
</comment>
<feature type="transmembrane region" description="Helical" evidence="5">
    <location>
        <begin position="24"/>
        <end position="46"/>
    </location>
</feature>
<feature type="transmembrane region" description="Helical" evidence="5">
    <location>
        <begin position="250"/>
        <end position="266"/>
    </location>
</feature>
<keyword evidence="7" id="KW-1185">Reference proteome</keyword>
<sequence>MPALAGALARACHPAPTVAVTVLAGLAAVVAGHTAAGVALVTLAVLAGQLTIGWSNDLLDAERDRAVGRGDKPVATGELPVPVLRGALAGAVVVCLGASTLLGMAAGLTHVVLLVGSGLAYNLVLKRTLLSWLPYVVAFGSLPAVVWLALDPPQLPPVWTMAVGSLLGFGAHLVNVIPDLADDAATGVRGLPHRLGARATGVLAVLVLTTGSAVAVLGPDGPAPGWAWALLVGAGVLAVGALLRGGRAPFRSALVIAVVNVVMLLVRA</sequence>
<keyword evidence="2 5" id="KW-0812">Transmembrane</keyword>
<keyword evidence="3 5" id="KW-1133">Transmembrane helix</keyword>
<keyword evidence="6" id="KW-0808">Transferase</keyword>
<evidence type="ECO:0000256" key="1">
    <source>
        <dbReference type="ARBA" id="ARBA00004141"/>
    </source>
</evidence>
<feature type="transmembrane region" description="Helical" evidence="5">
    <location>
        <begin position="82"/>
        <end position="102"/>
    </location>
</feature>
<comment type="subcellular location">
    <subcellularLocation>
        <location evidence="1">Membrane</location>
        <topology evidence="1">Multi-pass membrane protein</topology>
    </subcellularLocation>
</comment>
<evidence type="ECO:0000313" key="7">
    <source>
        <dbReference type="Proteomes" id="UP000222106"/>
    </source>
</evidence>
<dbReference type="EMBL" id="PDJI01000004">
    <property type="protein sequence ID" value="PFG40052.1"/>
    <property type="molecule type" value="Genomic_DNA"/>
</dbReference>